<dbReference type="GO" id="GO:0016746">
    <property type="term" value="F:acyltransferase activity"/>
    <property type="evidence" value="ECO:0007669"/>
    <property type="project" value="UniProtKB-KW"/>
</dbReference>
<dbReference type="RefSeq" id="WP_216837126.1">
    <property type="nucleotide sequence ID" value="NZ_JAFNJS010000004.1"/>
</dbReference>
<proteinExistence type="predicted"/>
<gene>
    <name evidence="3" type="ORF">ACFOD3_14085</name>
</gene>
<accession>A0ABV7BWF1</accession>
<protein>
    <submittedName>
        <fullName evidence="3">GNAT family N-acetyltransferase</fullName>
        <ecNumber evidence="3">2.3.1.-</ecNumber>
    </submittedName>
</protein>
<keyword evidence="4" id="KW-1185">Reference proteome</keyword>
<comment type="caution">
    <text evidence="3">The sequence shown here is derived from an EMBL/GenBank/DDBJ whole genome shotgun (WGS) entry which is preliminary data.</text>
</comment>
<sequence>MFRIATDPVPGSLARLIGLQAEWYARHWNFGLPFEAKVAAELGAFAASLPRADSRLFLALDGQGSVQGGLALDGREGRRARIRWFILAEPARGGLGRRLLAAALDFADARGVEEVWLTTFAGLEAARRLYESAGFSLVKEEPETGWGAPVTGQTFARAFPGAARPVG</sequence>
<dbReference type="Proteomes" id="UP001595420">
    <property type="component" value="Unassembled WGS sequence"/>
</dbReference>
<dbReference type="InterPro" id="IPR050769">
    <property type="entry name" value="NAT_camello-type"/>
</dbReference>
<dbReference type="InterPro" id="IPR000182">
    <property type="entry name" value="GNAT_dom"/>
</dbReference>
<dbReference type="PANTHER" id="PTHR13947:SF37">
    <property type="entry name" value="LD18367P"/>
    <property type="match status" value="1"/>
</dbReference>
<dbReference type="EMBL" id="JBHRSB010000004">
    <property type="protein sequence ID" value="MFC3001029.1"/>
    <property type="molecule type" value="Genomic_DNA"/>
</dbReference>
<evidence type="ECO:0000313" key="3">
    <source>
        <dbReference type="EMBL" id="MFC3001029.1"/>
    </source>
</evidence>
<evidence type="ECO:0000313" key="4">
    <source>
        <dbReference type="Proteomes" id="UP001595420"/>
    </source>
</evidence>
<feature type="domain" description="N-acetyltransferase" evidence="2">
    <location>
        <begin position="1"/>
        <end position="156"/>
    </location>
</feature>
<name>A0ABV7BWF1_9PROT</name>
<evidence type="ECO:0000256" key="1">
    <source>
        <dbReference type="ARBA" id="ARBA00022679"/>
    </source>
</evidence>
<evidence type="ECO:0000259" key="2">
    <source>
        <dbReference type="PROSITE" id="PS51186"/>
    </source>
</evidence>
<keyword evidence="1 3" id="KW-0808">Transferase</keyword>
<reference evidence="4" key="1">
    <citation type="journal article" date="2019" name="Int. J. Syst. Evol. Microbiol.">
        <title>The Global Catalogue of Microorganisms (GCM) 10K type strain sequencing project: providing services to taxonomists for standard genome sequencing and annotation.</title>
        <authorList>
            <consortium name="The Broad Institute Genomics Platform"/>
            <consortium name="The Broad Institute Genome Sequencing Center for Infectious Disease"/>
            <person name="Wu L."/>
            <person name="Ma J."/>
        </authorList>
    </citation>
    <scope>NUCLEOTIDE SEQUENCE [LARGE SCALE GENOMIC DNA]</scope>
    <source>
        <strain evidence="4">CGMCC 1.16855</strain>
    </source>
</reference>
<keyword evidence="3" id="KW-0012">Acyltransferase</keyword>
<dbReference type="Pfam" id="PF00583">
    <property type="entry name" value="Acetyltransf_1"/>
    <property type="match status" value="1"/>
</dbReference>
<dbReference type="EC" id="2.3.1.-" evidence="3"/>
<dbReference type="PROSITE" id="PS51186">
    <property type="entry name" value="GNAT"/>
    <property type="match status" value="1"/>
</dbReference>
<organism evidence="3 4">
    <name type="scientific">Falsiroseomonas tokyonensis</name>
    <dbReference type="NCBI Taxonomy" id="430521"/>
    <lineage>
        <taxon>Bacteria</taxon>
        <taxon>Pseudomonadati</taxon>
        <taxon>Pseudomonadota</taxon>
        <taxon>Alphaproteobacteria</taxon>
        <taxon>Acetobacterales</taxon>
        <taxon>Roseomonadaceae</taxon>
        <taxon>Falsiroseomonas</taxon>
    </lineage>
</organism>
<dbReference type="PANTHER" id="PTHR13947">
    <property type="entry name" value="GNAT FAMILY N-ACETYLTRANSFERASE"/>
    <property type="match status" value="1"/>
</dbReference>